<reference evidence="2 3" key="1">
    <citation type="submission" date="2016-07" db="EMBL/GenBank/DDBJ databases">
        <title>Pervasive Adenine N6-methylation of Active Genes in Fungi.</title>
        <authorList>
            <consortium name="DOE Joint Genome Institute"/>
            <person name="Mondo S.J."/>
            <person name="Dannebaum R.O."/>
            <person name="Kuo R.C."/>
            <person name="Labutti K."/>
            <person name="Haridas S."/>
            <person name="Kuo A."/>
            <person name="Salamov A."/>
            <person name="Ahrendt S.R."/>
            <person name="Lipzen A."/>
            <person name="Sullivan W."/>
            <person name="Andreopoulos W.B."/>
            <person name="Clum A."/>
            <person name="Lindquist E."/>
            <person name="Daum C."/>
            <person name="Ramamoorthy G.K."/>
            <person name="Gryganskyi A."/>
            <person name="Culley D."/>
            <person name="Magnuson J.K."/>
            <person name="James T.Y."/>
            <person name="O'Malley M.A."/>
            <person name="Stajich J.E."/>
            <person name="Spatafora J.W."/>
            <person name="Visel A."/>
            <person name="Grigoriev I.V."/>
        </authorList>
    </citation>
    <scope>NUCLEOTIDE SEQUENCE [LARGE SCALE GENOMIC DNA]</scope>
    <source>
        <strain evidence="2 3">62-1032</strain>
    </source>
</reference>
<feature type="transmembrane region" description="Helical" evidence="1">
    <location>
        <begin position="31"/>
        <end position="53"/>
    </location>
</feature>
<gene>
    <name evidence="2" type="ORF">BCR35DRAFT_332284</name>
</gene>
<feature type="transmembrane region" description="Helical" evidence="1">
    <location>
        <begin position="431"/>
        <end position="455"/>
    </location>
</feature>
<proteinExistence type="predicted"/>
<accession>A0A1Y2F3E8</accession>
<organism evidence="2 3">
    <name type="scientific">Leucosporidium creatinivorum</name>
    <dbReference type="NCBI Taxonomy" id="106004"/>
    <lineage>
        <taxon>Eukaryota</taxon>
        <taxon>Fungi</taxon>
        <taxon>Dikarya</taxon>
        <taxon>Basidiomycota</taxon>
        <taxon>Pucciniomycotina</taxon>
        <taxon>Microbotryomycetes</taxon>
        <taxon>Leucosporidiales</taxon>
        <taxon>Leucosporidium</taxon>
    </lineage>
</organism>
<dbReference type="AlphaFoldDB" id="A0A1Y2F3E8"/>
<keyword evidence="1" id="KW-0472">Membrane</keyword>
<dbReference type="OrthoDB" id="2564485at2759"/>
<protein>
    <submittedName>
        <fullName evidence="2">Uncharacterized protein</fullName>
    </submittedName>
</protein>
<dbReference type="EMBL" id="MCGR01000029">
    <property type="protein sequence ID" value="ORY78402.1"/>
    <property type="molecule type" value="Genomic_DNA"/>
</dbReference>
<dbReference type="Proteomes" id="UP000193467">
    <property type="component" value="Unassembled WGS sequence"/>
</dbReference>
<evidence type="ECO:0000313" key="3">
    <source>
        <dbReference type="Proteomes" id="UP000193467"/>
    </source>
</evidence>
<sequence>MLSQTLTALKSLPYNFLTLNYPITRRFPWRWFGPLVLLASIPVIALLTALNIFTVGTETVTYESSEYHTGSTWLYDLAGQQAPTVYDPARLRIGDTFRTNFGSFDYTLVAINGTGGSKAAKAEAPTRRSFDNPSYGFAYSGADVASSCYSTSNYSDIFLRYVSLSADVDTFTVQGEVAFFCLVADGAVAQLVLSHLTQPFLFRPSAYHSNLRGGFRSLRSLYHDIVEDLVDRMALDLLQSMRLASSPENDTSLAQVSLTGTMTCRGGSASDLGSLYSCPLYDKAADLVNNANSRLEAGGRSQFVELASMRNLPAGLSESINNYLSSLYLSNLLDLGVWSTNPLLSAELFNHTILPNDALTAALTREPFPDRFYVGSSAAQASLLVYNQTQAESSRLREPPTFFVNDTLSTDSNPAWAVSYTCRRTGLKKPLGLTLSVLIGDVALFGLIWGFFMYLPTNIAQRRENTCSACGSGATGATAPLTSSP</sequence>
<keyword evidence="1" id="KW-0812">Transmembrane</keyword>
<evidence type="ECO:0000256" key="1">
    <source>
        <dbReference type="SAM" id="Phobius"/>
    </source>
</evidence>
<evidence type="ECO:0000313" key="2">
    <source>
        <dbReference type="EMBL" id="ORY78402.1"/>
    </source>
</evidence>
<name>A0A1Y2F3E8_9BASI</name>
<keyword evidence="3" id="KW-1185">Reference proteome</keyword>
<dbReference type="InParanoid" id="A0A1Y2F3E8"/>
<keyword evidence="1" id="KW-1133">Transmembrane helix</keyword>
<comment type="caution">
    <text evidence="2">The sequence shown here is derived from an EMBL/GenBank/DDBJ whole genome shotgun (WGS) entry which is preliminary data.</text>
</comment>